<evidence type="ECO:0000256" key="4">
    <source>
        <dbReference type="PROSITE-ProRule" id="PRU00332"/>
    </source>
</evidence>
<keyword evidence="3" id="KW-0539">Nucleus</keyword>
<evidence type="ECO:0000313" key="9">
    <source>
        <dbReference type="Proteomes" id="UP000032180"/>
    </source>
</evidence>
<dbReference type="InterPro" id="IPR012677">
    <property type="entry name" value="Nucleotide-bd_a/b_plait_sf"/>
</dbReference>
<dbReference type="PRINTS" id="PR00302">
    <property type="entry name" value="LUPUSLA"/>
</dbReference>
<dbReference type="PANTHER" id="PTHR22792:SF113">
    <property type="entry name" value="OS03G0566500 PROTEIN"/>
    <property type="match status" value="1"/>
</dbReference>
<feature type="domain" description="HTH La-type RNA-binding" evidence="7">
    <location>
        <begin position="107"/>
        <end position="198"/>
    </location>
</feature>
<dbReference type="PANTHER" id="PTHR22792">
    <property type="entry name" value="LUPUS LA PROTEIN-RELATED"/>
    <property type="match status" value="1"/>
</dbReference>
<dbReference type="STRING" id="77586.A0A0D9VVR2"/>
<comment type="subcellular location">
    <subcellularLocation>
        <location evidence="1">Nucleus</location>
    </subcellularLocation>
</comment>
<dbReference type="InterPro" id="IPR036388">
    <property type="entry name" value="WH-like_DNA-bd_sf"/>
</dbReference>
<dbReference type="SMART" id="SM00360">
    <property type="entry name" value="RRM"/>
    <property type="match status" value="1"/>
</dbReference>
<feature type="compositionally biased region" description="Basic and acidic residues" evidence="5">
    <location>
        <begin position="311"/>
        <end position="320"/>
    </location>
</feature>
<reference evidence="8" key="3">
    <citation type="submission" date="2015-04" db="UniProtKB">
        <authorList>
            <consortium name="EnsemblPlants"/>
        </authorList>
    </citation>
    <scope>IDENTIFICATION</scope>
</reference>
<dbReference type="Proteomes" id="UP000032180">
    <property type="component" value="Chromosome 3"/>
</dbReference>
<dbReference type="Gene3D" id="1.10.10.10">
    <property type="entry name" value="Winged helix-like DNA-binding domain superfamily/Winged helix DNA-binding domain"/>
    <property type="match status" value="1"/>
</dbReference>
<evidence type="ECO:0000256" key="5">
    <source>
        <dbReference type="SAM" id="MobiDB-lite"/>
    </source>
</evidence>
<accession>A0A0D9VVR2</accession>
<dbReference type="InterPro" id="IPR045180">
    <property type="entry name" value="La_dom_prot"/>
</dbReference>
<evidence type="ECO:0000256" key="2">
    <source>
        <dbReference type="ARBA" id="ARBA00022884"/>
    </source>
</evidence>
<dbReference type="eggNOG" id="KOG1855">
    <property type="taxonomic scope" value="Eukaryota"/>
</dbReference>
<reference evidence="9" key="2">
    <citation type="submission" date="2013-12" db="EMBL/GenBank/DDBJ databases">
        <authorList>
            <person name="Yu Y."/>
            <person name="Lee S."/>
            <person name="de Baynast K."/>
            <person name="Wissotski M."/>
            <person name="Liu L."/>
            <person name="Talag J."/>
            <person name="Goicoechea J."/>
            <person name="Angelova A."/>
            <person name="Jetty R."/>
            <person name="Kudrna D."/>
            <person name="Golser W."/>
            <person name="Rivera L."/>
            <person name="Zhang J."/>
            <person name="Wing R."/>
        </authorList>
    </citation>
    <scope>NUCLEOTIDE SEQUENCE</scope>
</reference>
<keyword evidence="9" id="KW-1185">Reference proteome</keyword>
<protein>
    <recommendedName>
        <fullName evidence="10">HTH La-type RNA-binding domain-containing protein</fullName>
    </recommendedName>
</protein>
<evidence type="ECO:0000256" key="1">
    <source>
        <dbReference type="ARBA" id="ARBA00004123"/>
    </source>
</evidence>
<dbReference type="Gramene" id="LPERR03G19740.1">
    <property type="protein sequence ID" value="LPERR03G19740.1"/>
    <property type="gene ID" value="LPERR03G19740"/>
</dbReference>
<dbReference type="InterPro" id="IPR002344">
    <property type="entry name" value="Lupus_La"/>
</dbReference>
<evidence type="ECO:0008006" key="10">
    <source>
        <dbReference type="Google" id="ProtNLM"/>
    </source>
</evidence>
<keyword evidence="2 4" id="KW-0694">RNA-binding</keyword>
<dbReference type="InterPro" id="IPR036390">
    <property type="entry name" value="WH_DNA-bd_sf"/>
</dbReference>
<dbReference type="SUPFAM" id="SSF54928">
    <property type="entry name" value="RNA-binding domain, RBD"/>
    <property type="match status" value="1"/>
</dbReference>
<dbReference type="CDD" id="cd08033">
    <property type="entry name" value="LARP_6"/>
    <property type="match status" value="1"/>
</dbReference>
<dbReference type="Pfam" id="PF05383">
    <property type="entry name" value="La"/>
    <property type="match status" value="1"/>
</dbReference>
<dbReference type="SMART" id="SM00715">
    <property type="entry name" value="LA"/>
    <property type="match status" value="1"/>
</dbReference>
<dbReference type="PROSITE" id="PS50102">
    <property type="entry name" value="RRM"/>
    <property type="match status" value="1"/>
</dbReference>
<dbReference type="SUPFAM" id="SSF46785">
    <property type="entry name" value="Winged helix' DNA-binding domain"/>
    <property type="match status" value="1"/>
</dbReference>
<feature type="region of interest" description="Disordered" evidence="5">
    <location>
        <begin position="311"/>
        <end position="355"/>
    </location>
</feature>
<proteinExistence type="predicted"/>
<dbReference type="Gene3D" id="3.30.70.330">
    <property type="match status" value="1"/>
</dbReference>
<dbReference type="InterPro" id="IPR006630">
    <property type="entry name" value="La_HTH"/>
</dbReference>
<dbReference type="InterPro" id="IPR000504">
    <property type="entry name" value="RRM_dom"/>
</dbReference>
<dbReference type="Pfam" id="PF00076">
    <property type="entry name" value="RRM_1"/>
    <property type="match status" value="1"/>
</dbReference>
<dbReference type="AlphaFoldDB" id="A0A0D9VVR2"/>
<dbReference type="InterPro" id="IPR035979">
    <property type="entry name" value="RBD_domain_sf"/>
</dbReference>
<feature type="domain" description="RRM" evidence="6">
    <location>
        <begin position="205"/>
        <end position="294"/>
    </location>
</feature>
<dbReference type="GO" id="GO:0006396">
    <property type="term" value="P:RNA processing"/>
    <property type="evidence" value="ECO:0007669"/>
    <property type="project" value="InterPro"/>
</dbReference>
<dbReference type="HOGENOM" id="CLU_033595_0_0_1"/>
<dbReference type="PROSITE" id="PS50961">
    <property type="entry name" value="HTH_LA"/>
    <property type="match status" value="1"/>
</dbReference>
<evidence type="ECO:0000256" key="3">
    <source>
        <dbReference type="ARBA" id="ARBA00023242"/>
    </source>
</evidence>
<dbReference type="GO" id="GO:0005634">
    <property type="term" value="C:nucleus"/>
    <property type="evidence" value="ECO:0007669"/>
    <property type="project" value="UniProtKB-SubCell"/>
</dbReference>
<feature type="region of interest" description="Disordered" evidence="5">
    <location>
        <begin position="1"/>
        <end position="23"/>
    </location>
</feature>
<evidence type="ECO:0000259" key="7">
    <source>
        <dbReference type="PROSITE" id="PS50961"/>
    </source>
</evidence>
<evidence type="ECO:0000313" key="8">
    <source>
        <dbReference type="EnsemblPlants" id="LPERR03G19740.1"/>
    </source>
</evidence>
<sequence>MAQESHGSSGMAPATASSSGECSTPPFRLNVHAPEFVPMSPAASPMASPLAAAGYYSPFLHLPGGGGIGLGTDWSIFAEPDPTTFFLPDFGHAKVACVGVGNGQPKGASPADIAQKIIKQVEYQFSDTNLIANDFLMKIMNKDPECYVPMSVISSWKKIKAMRVTNQLLVNALRTSSKLVVSDDSKKVRRAQPFTERHKEELQSRMVIAENLPEDSTRNSLEKIFGIIGSVKNIRICHPQEPSSARCSKSDTLVSNKLHALIEYETSQQADRAVDKLNDERNWRKGLRVRPVLRRSPKSVIRLKRPDLDHLMVSDDEHSPRSQASSDSPMADHLAEDQHGKKSWGRGRGRPQAAPLQFNCSSSAAAGHLESLMMMSPRHAAGPRMPDGTRGFTMGRGRLRTAAPARAVVAHAHAPATVMI</sequence>
<reference evidence="8 9" key="1">
    <citation type="submission" date="2012-08" db="EMBL/GenBank/DDBJ databases">
        <title>Oryza genome evolution.</title>
        <authorList>
            <person name="Wing R.A."/>
        </authorList>
    </citation>
    <scope>NUCLEOTIDE SEQUENCE</scope>
</reference>
<name>A0A0D9VVR2_9ORYZ</name>
<organism evidence="8 9">
    <name type="scientific">Leersia perrieri</name>
    <dbReference type="NCBI Taxonomy" id="77586"/>
    <lineage>
        <taxon>Eukaryota</taxon>
        <taxon>Viridiplantae</taxon>
        <taxon>Streptophyta</taxon>
        <taxon>Embryophyta</taxon>
        <taxon>Tracheophyta</taxon>
        <taxon>Spermatophyta</taxon>
        <taxon>Magnoliopsida</taxon>
        <taxon>Liliopsida</taxon>
        <taxon>Poales</taxon>
        <taxon>Poaceae</taxon>
        <taxon>BOP clade</taxon>
        <taxon>Oryzoideae</taxon>
        <taxon>Oryzeae</taxon>
        <taxon>Oryzinae</taxon>
        <taxon>Leersia</taxon>
    </lineage>
</organism>
<dbReference type="GO" id="GO:0003723">
    <property type="term" value="F:RNA binding"/>
    <property type="evidence" value="ECO:0007669"/>
    <property type="project" value="UniProtKB-UniRule"/>
</dbReference>
<dbReference type="GO" id="GO:1990904">
    <property type="term" value="C:ribonucleoprotein complex"/>
    <property type="evidence" value="ECO:0007669"/>
    <property type="project" value="InterPro"/>
</dbReference>
<evidence type="ECO:0000259" key="6">
    <source>
        <dbReference type="PROSITE" id="PS50102"/>
    </source>
</evidence>
<dbReference type="EnsemblPlants" id="LPERR03G19740.1">
    <property type="protein sequence ID" value="LPERR03G19740.1"/>
    <property type="gene ID" value="LPERR03G19740"/>
</dbReference>